<evidence type="ECO:0000313" key="2">
    <source>
        <dbReference type="Proteomes" id="UP001066276"/>
    </source>
</evidence>
<reference evidence="1" key="1">
    <citation type="journal article" date="2022" name="bioRxiv">
        <title>Sequencing and chromosome-scale assembly of the giantPleurodeles waltlgenome.</title>
        <authorList>
            <person name="Brown T."/>
            <person name="Elewa A."/>
            <person name="Iarovenko S."/>
            <person name="Subramanian E."/>
            <person name="Araus A.J."/>
            <person name="Petzold A."/>
            <person name="Susuki M."/>
            <person name="Suzuki K.-i.T."/>
            <person name="Hayashi T."/>
            <person name="Toyoda A."/>
            <person name="Oliveira C."/>
            <person name="Osipova E."/>
            <person name="Leigh N.D."/>
            <person name="Simon A."/>
            <person name="Yun M.H."/>
        </authorList>
    </citation>
    <scope>NUCLEOTIDE SEQUENCE</scope>
    <source>
        <strain evidence="1">20211129_DDA</strain>
        <tissue evidence="1">Liver</tissue>
    </source>
</reference>
<dbReference type="EMBL" id="JANPWB010000003">
    <property type="protein sequence ID" value="KAJ1201971.1"/>
    <property type="molecule type" value="Genomic_DNA"/>
</dbReference>
<sequence>NTLSQGLPAVLNDFHSFLTEAIQDGRNATEFVLYSGLGSAMGHYTCQWARSRGFPGEAQTYQMSLLFDTSLLCGEKVDLDME</sequence>
<evidence type="ECO:0000313" key="1">
    <source>
        <dbReference type="EMBL" id="KAJ1201971.1"/>
    </source>
</evidence>
<accession>A0AAV7VNK9</accession>
<gene>
    <name evidence="1" type="ORF">NDU88_005775</name>
</gene>
<protein>
    <submittedName>
        <fullName evidence="1">Uncharacterized protein</fullName>
    </submittedName>
</protein>
<comment type="caution">
    <text evidence="1">The sequence shown here is derived from an EMBL/GenBank/DDBJ whole genome shotgun (WGS) entry which is preliminary data.</text>
</comment>
<name>A0AAV7VNK9_PLEWA</name>
<feature type="non-terminal residue" evidence="1">
    <location>
        <position position="1"/>
    </location>
</feature>
<dbReference type="Proteomes" id="UP001066276">
    <property type="component" value="Chromosome 2_1"/>
</dbReference>
<dbReference type="AlphaFoldDB" id="A0AAV7VNK9"/>
<keyword evidence="2" id="KW-1185">Reference proteome</keyword>
<organism evidence="1 2">
    <name type="scientific">Pleurodeles waltl</name>
    <name type="common">Iberian ribbed newt</name>
    <dbReference type="NCBI Taxonomy" id="8319"/>
    <lineage>
        <taxon>Eukaryota</taxon>
        <taxon>Metazoa</taxon>
        <taxon>Chordata</taxon>
        <taxon>Craniata</taxon>
        <taxon>Vertebrata</taxon>
        <taxon>Euteleostomi</taxon>
        <taxon>Amphibia</taxon>
        <taxon>Batrachia</taxon>
        <taxon>Caudata</taxon>
        <taxon>Salamandroidea</taxon>
        <taxon>Salamandridae</taxon>
        <taxon>Pleurodelinae</taxon>
        <taxon>Pleurodeles</taxon>
    </lineage>
</organism>
<proteinExistence type="predicted"/>